<dbReference type="InterPro" id="IPR001342">
    <property type="entry name" value="HDH_cat"/>
</dbReference>
<keyword evidence="7 15" id="KW-0028">Amino-acid biosynthesis</keyword>
<comment type="cofactor">
    <cofactor evidence="1">
        <name>a metal cation</name>
        <dbReference type="ChEBI" id="CHEBI:25213"/>
    </cofactor>
</comment>
<feature type="binding site" evidence="17">
    <location>
        <position position="190"/>
    </location>
    <ligand>
        <name>L-homoserine</name>
        <dbReference type="ChEBI" id="CHEBI:57476"/>
    </ligand>
</feature>
<evidence type="ECO:0000259" key="20">
    <source>
        <dbReference type="Pfam" id="PF00742"/>
    </source>
</evidence>
<evidence type="ECO:0000256" key="5">
    <source>
        <dbReference type="ARBA" id="ARBA00013213"/>
    </source>
</evidence>
<reference evidence="22 23" key="1">
    <citation type="submission" date="2012-01" db="EMBL/GenBank/DDBJ databases">
        <title>The Genome Sequence of Scardovia inopinata F0304.</title>
        <authorList>
            <consortium name="The Broad Institute Genome Sequencing Platform"/>
            <person name="Ward D."/>
            <person name="Earl A."/>
            <person name="Feldgarden M."/>
            <person name="Gevers D."/>
            <person name="Young S."/>
            <person name="Zeng Q."/>
            <person name="Koehrsen M."/>
            <person name="Alvarado L."/>
            <person name="Berlin A.M."/>
            <person name="Borenstein D."/>
            <person name="Chapman S.B."/>
            <person name="Chen Z."/>
            <person name="Engels R."/>
            <person name="Freedman E."/>
            <person name="Gellesch M."/>
            <person name="Goldberg J."/>
            <person name="Griggs A."/>
            <person name="Gujja S."/>
            <person name="Heilman E.R."/>
            <person name="Heiman D.I."/>
            <person name="Hepburn T.A."/>
            <person name="Howarth C."/>
            <person name="Jen D."/>
            <person name="Larson L."/>
            <person name="Mehta T."/>
            <person name="Park D."/>
            <person name="Pearson M."/>
            <person name="Richards J."/>
            <person name="Roberts A."/>
            <person name="Saif S."/>
            <person name="Shea T.D."/>
            <person name="Shenoy N."/>
            <person name="Sisk P."/>
            <person name="Stolte C."/>
            <person name="Sykes S.N."/>
            <person name="Walk T."/>
            <person name="White J."/>
            <person name="Yandava C."/>
            <person name="Izard J."/>
            <person name="Baranova O.V."/>
            <person name="Blanton J.M."/>
            <person name="Tanner A.C."/>
            <person name="Dewhirst F."/>
            <person name="Haas B."/>
            <person name="Nusbaum C."/>
            <person name="Birren B."/>
        </authorList>
    </citation>
    <scope>NUCLEOTIDE SEQUENCE [LARGE SCALE GENOMIC DNA]</scope>
    <source>
        <strain evidence="22 23">F0304</strain>
    </source>
</reference>
<dbReference type="GO" id="GO:0050661">
    <property type="term" value="F:NADP binding"/>
    <property type="evidence" value="ECO:0007669"/>
    <property type="project" value="InterPro"/>
</dbReference>
<evidence type="ECO:0000313" key="22">
    <source>
        <dbReference type="EMBL" id="EFG26020.2"/>
    </source>
</evidence>
<evidence type="ECO:0000256" key="17">
    <source>
        <dbReference type="PIRSR" id="PIRSR036497-2"/>
    </source>
</evidence>
<evidence type="ECO:0000256" key="1">
    <source>
        <dbReference type="ARBA" id="ARBA00001920"/>
    </source>
</evidence>
<evidence type="ECO:0000256" key="12">
    <source>
        <dbReference type="ARBA" id="ARBA00044930"/>
    </source>
</evidence>
<dbReference type="SUPFAM" id="SSF55347">
    <property type="entry name" value="Glyceraldehyde-3-phosphate dehydrogenase-like, C-terminal domain"/>
    <property type="match status" value="1"/>
</dbReference>
<dbReference type="Proteomes" id="UP000005777">
    <property type="component" value="Unassembled WGS sequence"/>
</dbReference>
<keyword evidence="15 17" id="KW-0521">NADP</keyword>
<dbReference type="NCBIfam" id="NF004976">
    <property type="entry name" value="PRK06349.1"/>
    <property type="match status" value="1"/>
</dbReference>
<dbReference type="AlphaFoldDB" id="W5IGQ8"/>
<dbReference type="GO" id="GO:0009088">
    <property type="term" value="P:threonine biosynthetic process"/>
    <property type="evidence" value="ECO:0007669"/>
    <property type="project" value="UniProtKB-UniPathway"/>
</dbReference>
<feature type="domain" description="Aspartate/homoserine dehydrogenase NAD-binding" evidence="21">
    <location>
        <begin position="12"/>
        <end position="129"/>
    </location>
</feature>
<evidence type="ECO:0000256" key="11">
    <source>
        <dbReference type="ARBA" id="ARBA00023167"/>
    </source>
</evidence>
<comment type="pathway">
    <text evidence="2 18">Amino-acid biosynthesis; L-threonine biosynthesis; L-threonine from L-aspartate: step 3/5.</text>
</comment>
<comment type="catalytic activity">
    <reaction evidence="13">
        <text>L-homoserine + NADP(+) = L-aspartate 4-semialdehyde + NADPH + H(+)</text>
        <dbReference type="Rhea" id="RHEA:15761"/>
        <dbReference type="ChEBI" id="CHEBI:15378"/>
        <dbReference type="ChEBI" id="CHEBI:57476"/>
        <dbReference type="ChEBI" id="CHEBI:57783"/>
        <dbReference type="ChEBI" id="CHEBI:58349"/>
        <dbReference type="ChEBI" id="CHEBI:537519"/>
        <dbReference type="EC" id="1.1.1.3"/>
    </reaction>
    <physiologicalReaction direction="right-to-left" evidence="13">
        <dbReference type="Rhea" id="RHEA:15763"/>
    </physiologicalReaction>
</comment>
<dbReference type="PANTHER" id="PTHR43331:SF1">
    <property type="entry name" value="HOMOSERINE DEHYDROGENASE"/>
    <property type="match status" value="1"/>
</dbReference>
<evidence type="ECO:0000256" key="7">
    <source>
        <dbReference type="ARBA" id="ARBA00022605"/>
    </source>
</evidence>
<dbReference type="Gene3D" id="3.40.50.720">
    <property type="entry name" value="NAD(P)-binding Rossmann-like Domain"/>
    <property type="match status" value="1"/>
</dbReference>
<keyword evidence="8 15" id="KW-0791">Threonine biosynthesis</keyword>
<keyword evidence="11 15" id="KW-0486">Methionine biosynthesis</keyword>
<dbReference type="InterPro" id="IPR019811">
    <property type="entry name" value="HDH_CS"/>
</dbReference>
<evidence type="ECO:0000256" key="9">
    <source>
        <dbReference type="ARBA" id="ARBA00023002"/>
    </source>
</evidence>
<proteinExistence type="inferred from homology"/>
<evidence type="ECO:0000256" key="14">
    <source>
        <dbReference type="ARBA" id="ARBA00049031"/>
    </source>
</evidence>
<comment type="catalytic activity">
    <reaction evidence="14">
        <text>L-homoserine + NAD(+) = L-aspartate 4-semialdehyde + NADH + H(+)</text>
        <dbReference type="Rhea" id="RHEA:15757"/>
        <dbReference type="ChEBI" id="CHEBI:15378"/>
        <dbReference type="ChEBI" id="CHEBI:57476"/>
        <dbReference type="ChEBI" id="CHEBI:57540"/>
        <dbReference type="ChEBI" id="CHEBI:57945"/>
        <dbReference type="ChEBI" id="CHEBI:537519"/>
        <dbReference type="EC" id="1.1.1.3"/>
    </reaction>
    <physiologicalReaction direction="right-to-left" evidence="14">
        <dbReference type="Rhea" id="RHEA:15759"/>
    </physiologicalReaction>
</comment>
<dbReference type="PANTHER" id="PTHR43331">
    <property type="entry name" value="HOMOSERINE DEHYDROGENASE"/>
    <property type="match status" value="1"/>
</dbReference>
<organism evidence="22 23">
    <name type="scientific">Scardovia inopinata F0304</name>
    <dbReference type="NCBI Taxonomy" id="641146"/>
    <lineage>
        <taxon>Bacteria</taxon>
        <taxon>Bacillati</taxon>
        <taxon>Actinomycetota</taxon>
        <taxon>Actinomycetes</taxon>
        <taxon>Bifidobacteriales</taxon>
        <taxon>Bifidobacteriaceae</taxon>
        <taxon>Scardovia</taxon>
    </lineage>
</organism>
<evidence type="ECO:0000313" key="23">
    <source>
        <dbReference type="Proteomes" id="UP000005777"/>
    </source>
</evidence>
<dbReference type="InterPro" id="IPR005106">
    <property type="entry name" value="Asp/hSer_DH_NAD-bd"/>
</dbReference>
<sequence length="368" mass="38208">MPRSEVRVALLGVGTVGSQVARILAVHGNRLSRLIGARLRLIGIACRRPADVSDQWIDKSLLTDDPASLCPQADVVIEVMGGLEPARSLMMSAFENGASVVTANKALLSRDLKSLQQAAYDHHADLYYEAAVAGTIPVVRVLRESLAADQIISISGIVNGTTNYILDQMALKGISFDQALAQAQEQGYAEADPSADIDGYDSAAKAAIMACLAFGQEIKLDDVDVEGIRSVSQADVAAAAARGEVIRLLASISRDKPGSKNGSDCYTPGSSFPLHVSVKPVTLPKDHELAGIHGSYNAVAIKARYAGDLMLTGLGAGGEPTASAVVSDLITVAGNKVSGVVSPPIPLTSLSGSDCSAEISAKNYGQGV</sequence>
<accession>W5IGQ8</accession>
<dbReference type="InterPro" id="IPR036291">
    <property type="entry name" value="NAD(P)-bd_dom_sf"/>
</dbReference>
<evidence type="ECO:0000256" key="2">
    <source>
        <dbReference type="ARBA" id="ARBA00005056"/>
    </source>
</evidence>
<name>W5IGQ8_SCAIO</name>
<keyword evidence="23" id="KW-1185">Reference proteome</keyword>
<dbReference type="PIRSF" id="PIRSF036497">
    <property type="entry name" value="HDH_short"/>
    <property type="match status" value="1"/>
</dbReference>
<evidence type="ECO:0000256" key="3">
    <source>
        <dbReference type="ARBA" id="ARBA00005062"/>
    </source>
</evidence>
<dbReference type="GO" id="GO:0004412">
    <property type="term" value="F:homoserine dehydrogenase activity"/>
    <property type="evidence" value="ECO:0007669"/>
    <property type="project" value="UniProtKB-EC"/>
</dbReference>
<evidence type="ECO:0000256" key="6">
    <source>
        <dbReference type="ARBA" id="ARBA00013376"/>
    </source>
</evidence>
<keyword evidence="10" id="KW-0915">Sodium</keyword>
<dbReference type="EMBL" id="ADCX01000007">
    <property type="protein sequence ID" value="EFG26020.2"/>
    <property type="molecule type" value="Genomic_DNA"/>
</dbReference>
<keyword evidence="9 15" id="KW-0560">Oxidoreductase</keyword>
<dbReference type="FunFam" id="3.30.360.10:FF:000005">
    <property type="entry name" value="Homoserine dehydrogenase"/>
    <property type="match status" value="1"/>
</dbReference>
<dbReference type="InterPro" id="IPR022697">
    <property type="entry name" value="HDH_short"/>
</dbReference>
<feature type="active site" description="Proton donor" evidence="16">
    <location>
        <position position="205"/>
    </location>
</feature>
<evidence type="ECO:0000256" key="19">
    <source>
        <dbReference type="RuleBase" id="RU004171"/>
    </source>
</evidence>
<evidence type="ECO:0000256" key="18">
    <source>
        <dbReference type="RuleBase" id="RU000579"/>
    </source>
</evidence>
<protein>
    <recommendedName>
        <fullName evidence="6 15">Homoserine dehydrogenase</fullName>
        <shortName evidence="15">HDH</shortName>
        <ecNumber evidence="5 15">1.1.1.3</ecNumber>
    </recommendedName>
</protein>
<comment type="function">
    <text evidence="12">Catalyzes the conversion of L-aspartate-beta-semialdehyde (L-Asa) to L-homoserine (L-Hse), the third step in the biosynthesis of threonine and methionine from aspartate.</text>
</comment>
<evidence type="ECO:0000259" key="21">
    <source>
        <dbReference type="Pfam" id="PF03447"/>
    </source>
</evidence>
<feature type="binding site" evidence="17">
    <location>
        <begin position="12"/>
        <end position="17"/>
    </location>
    <ligand>
        <name>NADP(+)</name>
        <dbReference type="ChEBI" id="CHEBI:58349"/>
    </ligand>
</feature>
<dbReference type="Pfam" id="PF03447">
    <property type="entry name" value="NAD_binding_3"/>
    <property type="match status" value="1"/>
</dbReference>
<comment type="caution">
    <text evidence="22">The sequence shown here is derived from an EMBL/GenBank/DDBJ whole genome shotgun (WGS) entry which is preliminary data.</text>
</comment>
<dbReference type="PROSITE" id="PS01042">
    <property type="entry name" value="HOMOSER_DHGENASE"/>
    <property type="match status" value="1"/>
</dbReference>
<comment type="pathway">
    <text evidence="3 18">Amino-acid biosynthesis; L-methionine biosynthesis via de novo pathway; L-homoserine from L-aspartate: step 3/3.</text>
</comment>
<evidence type="ECO:0000256" key="4">
    <source>
        <dbReference type="ARBA" id="ARBA00006753"/>
    </source>
</evidence>
<dbReference type="UniPathway" id="UPA00051">
    <property type="reaction ID" value="UER00465"/>
</dbReference>
<evidence type="ECO:0000256" key="13">
    <source>
        <dbReference type="ARBA" id="ARBA00048841"/>
    </source>
</evidence>
<dbReference type="Pfam" id="PF00742">
    <property type="entry name" value="Homoserine_dh"/>
    <property type="match status" value="1"/>
</dbReference>
<evidence type="ECO:0000256" key="16">
    <source>
        <dbReference type="PIRSR" id="PIRSR036497-1"/>
    </source>
</evidence>
<comment type="similarity">
    <text evidence="4 15 19">Belongs to the homoserine dehydrogenase family.</text>
</comment>
<dbReference type="EC" id="1.1.1.3" evidence="5 15"/>
<gene>
    <name evidence="22" type="ORF">HMPREF9020_01091</name>
</gene>
<feature type="binding site" evidence="17">
    <location>
        <position position="105"/>
    </location>
    <ligand>
        <name>NADPH</name>
        <dbReference type="ChEBI" id="CHEBI:57783"/>
    </ligand>
</feature>
<dbReference type="SUPFAM" id="SSF51735">
    <property type="entry name" value="NAD(P)-binding Rossmann-fold domains"/>
    <property type="match status" value="1"/>
</dbReference>
<dbReference type="Gene3D" id="3.30.360.10">
    <property type="entry name" value="Dihydrodipicolinate Reductase, domain 2"/>
    <property type="match status" value="1"/>
</dbReference>
<evidence type="ECO:0000256" key="10">
    <source>
        <dbReference type="ARBA" id="ARBA00023053"/>
    </source>
</evidence>
<dbReference type="HOGENOM" id="CLU_009116_1_2_11"/>
<dbReference type="GO" id="GO:0009086">
    <property type="term" value="P:methionine biosynthetic process"/>
    <property type="evidence" value="ECO:0007669"/>
    <property type="project" value="UniProtKB-KW"/>
</dbReference>
<feature type="domain" description="Homoserine dehydrogenase catalytic" evidence="20">
    <location>
        <begin position="137"/>
        <end position="330"/>
    </location>
</feature>
<evidence type="ECO:0000256" key="15">
    <source>
        <dbReference type="PIRNR" id="PIRNR036497"/>
    </source>
</evidence>
<evidence type="ECO:0000256" key="8">
    <source>
        <dbReference type="ARBA" id="ARBA00022697"/>
    </source>
</evidence>
<dbReference type="UniPathway" id="UPA00050">
    <property type="reaction ID" value="UER00063"/>
</dbReference>
<dbReference type="eggNOG" id="COG0460">
    <property type="taxonomic scope" value="Bacteria"/>
</dbReference>